<proteinExistence type="predicted"/>
<dbReference type="AlphaFoldDB" id="A0A1T4XJV2"/>
<feature type="transmembrane region" description="Helical" evidence="1">
    <location>
        <begin position="6"/>
        <end position="26"/>
    </location>
</feature>
<dbReference type="RefSeq" id="WP_245799419.1">
    <property type="nucleotide sequence ID" value="NZ_FUYJ01000001.1"/>
</dbReference>
<dbReference type="Proteomes" id="UP000190042">
    <property type="component" value="Unassembled WGS sequence"/>
</dbReference>
<evidence type="ECO:0000313" key="3">
    <source>
        <dbReference type="Proteomes" id="UP000190042"/>
    </source>
</evidence>
<dbReference type="EMBL" id="FUYJ01000001">
    <property type="protein sequence ID" value="SKA89852.1"/>
    <property type="molecule type" value="Genomic_DNA"/>
</dbReference>
<reference evidence="3" key="1">
    <citation type="submission" date="2017-02" db="EMBL/GenBank/DDBJ databases">
        <authorList>
            <person name="Varghese N."/>
            <person name="Submissions S."/>
        </authorList>
    </citation>
    <scope>NUCLEOTIDE SEQUENCE [LARGE SCALE GENOMIC DNA]</scope>
    <source>
        <strain evidence="3">DSM 23966</strain>
    </source>
</reference>
<protein>
    <submittedName>
        <fullName evidence="2">Uncharacterized protein</fullName>
    </submittedName>
</protein>
<keyword evidence="1" id="KW-0812">Transmembrane</keyword>
<name>A0A1T4XJV2_9BACL</name>
<keyword evidence="1" id="KW-1133">Transmembrane helix</keyword>
<organism evidence="2 3">
    <name type="scientific">Sporosarcina newyorkensis</name>
    <dbReference type="NCBI Taxonomy" id="759851"/>
    <lineage>
        <taxon>Bacteria</taxon>
        <taxon>Bacillati</taxon>
        <taxon>Bacillota</taxon>
        <taxon>Bacilli</taxon>
        <taxon>Bacillales</taxon>
        <taxon>Caryophanaceae</taxon>
        <taxon>Sporosarcina</taxon>
    </lineage>
</organism>
<evidence type="ECO:0000256" key="1">
    <source>
        <dbReference type="SAM" id="Phobius"/>
    </source>
</evidence>
<accession>A0A1T4XJV2</accession>
<keyword evidence="3" id="KW-1185">Reference proteome</keyword>
<gene>
    <name evidence="2" type="ORF">SAMN04244570_0892</name>
</gene>
<evidence type="ECO:0000313" key="2">
    <source>
        <dbReference type="EMBL" id="SKA89852.1"/>
    </source>
</evidence>
<sequence length="212" mass="24574">MKITNIVLPIMGTVAGIMLLVTKKLLFSITSQLILRSDHFLRRNSIGKLNNLGRRFGMKYFVDDDHWDLLGYVEELKKILPRFNKETSNFLKKHSFHDGKVVSITAVNQENGQTKDPTTIKMVIEQYEEGAGIFEIQWLNVRKFLMDFGITRNVYGNKPNEIVFGGRKGLDDWGYDEILPLSKKKLQHEIFLFSQTKILIHCSDIKIRKIKT</sequence>
<keyword evidence="1" id="KW-0472">Membrane</keyword>